<evidence type="ECO:0000256" key="3">
    <source>
        <dbReference type="ARBA" id="ARBA00021717"/>
    </source>
</evidence>
<feature type="transmembrane region" description="Helical" evidence="10">
    <location>
        <begin position="212"/>
        <end position="237"/>
    </location>
</feature>
<comment type="similarity">
    <text evidence="2 10">Belongs to the FliR/MopE/SpaR family.</text>
</comment>
<keyword evidence="5 10" id="KW-0812">Transmembrane</keyword>
<dbReference type="EMBL" id="JEMY01000015">
    <property type="protein sequence ID" value="EXI89520.1"/>
    <property type="molecule type" value="Genomic_DNA"/>
</dbReference>
<keyword evidence="11" id="KW-0969">Cilium</keyword>
<dbReference type="PRINTS" id="PR00953">
    <property type="entry name" value="TYPE3IMRPROT"/>
</dbReference>
<evidence type="ECO:0000256" key="7">
    <source>
        <dbReference type="ARBA" id="ARBA00023136"/>
    </source>
</evidence>
<keyword evidence="8 10" id="KW-0975">Bacterial flagellum</keyword>
<dbReference type="eggNOG" id="COG1684">
    <property type="taxonomic scope" value="Bacteria"/>
</dbReference>
<dbReference type="PANTHER" id="PTHR30065:SF8">
    <property type="entry name" value="FLAGELLAR BIOSYNTHETIC PROTEIN FLIR"/>
    <property type="match status" value="1"/>
</dbReference>
<keyword evidence="7 10" id="KW-0472">Membrane</keyword>
<dbReference type="PATRIC" id="fig|1454004.3.peg.1429"/>
<dbReference type="PANTHER" id="PTHR30065">
    <property type="entry name" value="FLAGELLAR BIOSYNTHETIC PROTEIN FLIR"/>
    <property type="match status" value="1"/>
</dbReference>
<comment type="function">
    <text evidence="1 10">Role in flagellar biosynthesis.</text>
</comment>
<dbReference type="Pfam" id="PF01311">
    <property type="entry name" value="Bac_export_1"/>
    <property type="match status" value="1"/>
</dbReference>
<evidence type="ECO:0000256" key="4">
    <source>
        <dbReference type="ARBA" id="ARBA00022475"/>
    </source>
</evidence>
<proteinExistence type="inferred from homology"/>
<dbReference type="InterPro" id="IPR002010">
    <property type="entry name" value="T3SS_IM_R"/>
</dbReference>
<protein>
    <recommendedName>
        <fullName evidence="3 9">Flagellar biosynthetic protein FliR</fullName>
    </recommendedName>
</protein>
<organism evidence="11 12">
    <name type="scientific">Accumulibacter regalis</name>
    <dbReference type="NCBI Taxonomy" id="522306"/>
    <lineage>
        <taxon>Bacteria</taxon>
        <taxon>Pseudomonadati</taxon>
        <taxon>Pseudomonadota</taxon>
        <taxon>Betaproteobacteria</taxon>
        <taxon>Candidatus Accumulibacter</taxon>
    </lineage>
</organism>
<dbReference type="NCBIfam" id="TIGR01400">
    <property type="entry name" value="fliR"/>
    <property type="match status" value="1"/>
</dbReference>
<dbReference type="Proteomes" id="UP000022141">
    <property type="component" value="Unassembled WGS sequence"/>
</dbReference>
<gene>
    <name evidence="11" type="primary">fliR</name>
    <name evidence="11" type="ORF">AW11_01386</name>
</gene>
<evidence type="ECO:0000313" key="12">
    <source>
        <dbReference type="Proteomes" id="UP000022141"/>
    </source>
</evidence>
<evidence type="ECO:0000256" key="5">
    <source>
        <dbReference type="ARBA" id="ARBA00022692"/>
    </source>
</evidence>
<feature type="transmembrane region" description="Helical" evidence="10">
    <location>
        <begin position="184"/>
        <end position="205"/>
    </location>
</feature>
<dbReference type="InterPro" id="IPR006303">
    <property type="entry name" value="FliR"/>
</dbReference>
<evidence type="ECO:0000256" key="2">
    <source>
        <dbReference type="ARBA" id="ARBA00009772"/>
    </source>
</evidence>
<keyword evidence="11" id="KW-0282">Flagellum</keyword>
<dbReference type="GO" id="GO:0005886">
    <property type="term" value="C:plasma membrane"/>
    <property type="evidence" value="ECO:0007669"/>
    <property type="project" value="UniProtKB-SubCell"/>
</dbReference>
<evidence type="ECO:0000256" key="10">
    <source>
        <dbReference type="RuleBase" id="RU362071"/>
    </source>
</evidence>
<keyword evidence="12" id="KW-1185">Reference proteome</keyword>
<comment type="subcellular location">
    <subcellularLocation>
        <location evidence="10">Cell membrane</location>
        <topology evidence="10">Multi-pass membrane protein</topology>
    </subcellularLocation>
    <subcellularLocation>
        <location evidence="10">Bacterial flagellum basal body</location>
    </subcellularLocation>
</comment>
<keyword evidence="11" id="KW-0966">Cell projection</keyword>
<dbReference type="GO" id="GO:0009425">
    <property type="term" value="C:bacterial-type flagellum basal body"/>
    <property type="evidence" value="ECO:0007669"/>
    <property type="project" value="UniProtKB-SubCell"/>
</dbReference>
<dbReference type="STRING" id="1454004.AW11_01386"/>
<dbReference type="GO" id="GO:0006605">
    <property type="term" value="P:protein targeting"/>
    <property type="evidence" value="ECO:0007669"/>
    <property type="project" value="UniProtKB-UniRule"/>
</dbReference>
<keyword evidence="4 10" id="KW-1003">Cell membrane</keyword>
<sequence length="261" mass="27113">MISLTSAEINAWIVAFFFPLARILAVLVSAPPFNNPALNVRIRLILGLAVTLAISPALPPMPAIDPASAAGLLILAQQMLIGFAMGFAVRLVLGAVDLAGSMISLQMGLGFASSYDPLTAGQTGVVSEFLGLLALLVFMAINGHLMVIATLTHSFTAIPVGAALPDAGSWWQLARSGAMIFSSGLLLALPILVALLITNLALAILSRAAPQLNLIVIGFPLTITLGFAGLMFGLSYLSQPLQQLFEYGLQSMLGNFSPAGG</sequence>
<evidence type="ECO:0000256" key="8">
    <source>
        <dbReference type="ARBA" id="ARBA00023143"/>
    </source>
</evidence>
<comment type="caution">
    <text evidence="11">The sequence shown here is derived from an EMBL/GenBank/DDBJ whole genome shotgun (WGS) entry which is preliminary data.</text>
</comment>
<evidence type="ECO:0000256" key="9">
    <source>
        <dbReference type="NCBIfam" id="TIGR01400"/>
    </source>
</evidence>
<evidence type="ECO:0000313" key="11">
    <source>
        <dbReference type="EMBL" id="EXI89520.1"/>
    </source>
</evidence>
<keyword evidence="6 10" id="KW-1133">Transmembrane helix</keyword>
<dbReference type="AlphaFoldDB" id="A0A011QKL3"/>
<name>A0A011QKL3_ACCRE</name>
<evidence type="ECO:0000256" key="1">
    <source>
        <dbReference type="ARBA" id="ARBA00002578"/>
    </source>
</evidence>
<dbReference type="GO" id="GO:0044780">
    <property type="term" value="P:bacterial-type flagellum assembly"/>
    <property type="evidence" value="ECO:0007669"/>
    <property type="project" value="UniProtKB-UniRule"/>
</dbReference>
<feature type="transmembrane region" description="Helical" evidence="10">
    <location>
        <begin position="12"/>
        <end position="30"/>
    </location>
</feature>
<feature type="transmembrane region" description="Helical" evidence="10">
    <location>
        <begin position="42"/>
        <end position="61"/>
    </location>
</feature>
<evidence type="ECO:0000256" key="6">
    <source>
        <dbReference type="ARBA" id="ARBA00022989"/>
    </source>
</evidence>
<accession>A0A011QKL3</accession>
<comment type="caution">
    <text evidence="10">Lacks conserved residue(s) required for the propagation of feature annotation.</text>
</comment>
<reference evidence="11" key="1">
    <citation type="submission" date="2014-02" db="EMBL/GenBank/DDBJ databases">
        <title>Expanding our view of genomic diversity in Candidatus Accumulibacter clades.</title>
        <authorList>
            <person name="Skennerton C.T."/>
            <person name="Barr J.J."/>
            <person name="Slater F.R."/>
            <person name="Bond P.L."/>
            <person name="Tyson G.W."/>
        </authorList>
    </citation>
    <scope>NUCLEOTIDE SEQUENCE [LARGE SCALE GENOMIC DNA]</scope>
</reference>